<sequence length="131" mass="13927">MSYWGNEEQDDPWKSYGNNPSYSFGDPHAQTASSLNPCQTPVSQSPSWNAPTTPAPPLTPTTQAFPAATLGAPTAIQPSLSQQGFSAPSPHVPYQAADRSGEQLKGIAVLIIIIVVILVNVIRAITTVQQQ</sequence>
<feature type="region of interest" description="Disordered" evidence="1">
    <location>
        <begin position="1"/>
        <end position="63"/>
    </location>
</feature>
<evidence type="ECO:0000313" key="3">
    <source>
        <dbReference type="EMBL" id="CAG5102041.1"/>
    </source>
</evidence>
<organism evidence="3 4">
    <name type="scientific">Oikopleura dioica</name>
    <name type="common">Tunicate</name>
    <dbReference type="NCBI Taxonomy" id="34765"/>
    <lineage>
        <taxon>Eukaryota</taxon>
        <taxon>Metazoa</taxon>
        <taxon>Chordata</taxon>
        <taxon>Tunicata</taxon>
        <taxon>Appendicularia</taxon>
        <taxon>Copelata</taxon>
        <taxon>Oikopleuridae</taxon>
        <taxon>Oikopleura</taxon>
    </lineage>
</organism>
<dbReference type="EMBL" id="OU015566">
    <property type="protein sequence ID" value="CAG5102041.1"/>
    <property type="molecule type" value="Genomic_DNA"/>
</dbReference>
<keyword evidence="2" id="KW-1133">Transmembrane helix</keyword>
<reference evidence="3 4" key="1">
    <citation type="submission" date="2021-04" db="EMBL/GenBank/DDBJ databases">
        <authorList>
            <person name="Bliznina A."/>
        </authorList>
    </citation>
    <scope>NUCLEOTIDE SEQUENCE [LARGE SCALE GENOMIC DNA]</scope>
</reference>
<keyword evidence="4" id="KW-1185">Reference proteome</keyword>
<gene>
    <name evidence="3" type="ORF">OKIOD_LOCUS8880</name>
</gene>
<keyword evidence="2" id="KW-0472">Membrane</keyword>
<dbReference type="Proteomes" id="UP001158576">
    <property type="component" value="Chromosome 1"/>
</dbReference>
<proteinExistence type="predicted"/>
<protein>
    <submittedName>
        <fullName evidence="3">Oidioi.mRNA.OKI2018_I69.chr1.g115.t1.cds</fullName>
    </submittedName>
</protein>
<keyword evidence="2" id="KW-0812">Transmembrane</keyword>
<evidence type="ECO:0000313" key="4">
    <source>
        <dbReference type="Proteomes" id="UP001158576"/>
    </source>
</evidence>
<feature type="transmembrane region" description="Helical" evidence="2">
    <location>
        <begin position="107"/>
        <end position="126"/>
    </location>
</feature>
<feature type="compositionally biased region" description="Polar residues" evidence="1">
    <location>
        <begin position="30"/>
        <end position="49"/>
    </location>
</feature>
<accession>A0ABN7SR34</accession>
<name>A0ABN7SR34_OIKDI</name>
<evidence type="ECO:0000256" key="2">
    <source>
        <dbReference type="SAM" id="Phobius"/>
    </source>
</evidence>
<evidence type="ECO:0000256" key="1">
    <source>
        <dbReference type="SAM" id="MobiDB-lite"/>
    </source>
</evidence>